<dbReference type="Proteomes" id="UP001595945">
    <property type="component" value="Unassembled WGS sequence"/>
</dbReference>
<evidence type="ECO:0000256" key="1">
    <source>
        <dbReference type="ARBA" id="ARBA00022962"/>
    </source>
</evidence>
<dbReference type="RefSeq" id="WP_254267488.1">
    <property type="nucleotide sequence ID" value="NZ_CP100400.1"/>
</dbReference>
<comment type="caution">
    <text evidence="4">The sequence shown here is derived from an EMBL/GenBank/DDBJ whole genome shotgun (WGS) entry which is preliminary data.</text>
</comment>
<dbReference type="SUPFAM" id="SSF75138">
    <property type="entry name" value="HprK N-terminal domain-like"/>
    <property type="match status" value="1"/>
</dbReference>
<dbReference type="InterPro" id="IPR027417">
    <property type="entry name" value="P-loop_NTPase"/>
</dbReference>
<keyword evidence="5" id="KW-1185">Reference proteome</keyword>
<accession>A0ABD5PXA0</accession>
<proteinExistence type="predicted"/>
<dbReference type="GeneID" id="73045947"/>
<dbReference type="InterPro" id="IPR010766">
    <property type="entry name" value="DRTGG"/>
</dbReference>
<dbReference type="Gene3D" id="3.40.1390.20">
    <property type="entry name" value="HprK N-terminal domain-like"/>
    <property type="match status" value="1"/>
</dbReference>
<sequence>MKTILVTATEESTGKTAVALALAKLAAERGLSVGYMKPKGTRLQSNVGKTLDEDPMLARELLDLDAEMHDLEPVVYSPTFVEQAIRGREDPDELREQVRESFDSLAEGKDLMVVEGGGKLTTGGIVGLTDPDVADLLDAEVLLMSKYEQGGDVDDLLAAADDVGDRLLGVLFNAVQEGNFDGLETEVVPFLEARGVPVLGVVPRDQSLAGVTVAELAAELSAEQLNDASGEAFVERFLVGAMSGDSALRHLRRTKDAALITGGDRPDLQRVALEAPGVKCLILTGGFRPPGAIVGKAEEKGVPVLLVQSDTLTTIERAEDVVRSGRTRDAETVETMRDLLHDHADVEAILGDGDASSSETDDDSDQPQE</sequence>
<evidence type="ECO:0000256" key="2">
    <source>
        <dbReference type="SAM" id="MobiDB-lite"/>
    </source>
</evidence>
<evidence type="ECO:0000313" key="5">
    <source>
        <dbReference type="Proteomes" id="UP001595945"/>
    </source>
</evidence>
<protein>
    <submittedName>
        <fullName evidence="4">Phosphotransacetylase family protein</fullName>
    </submittedName>
</protein>
<reference evidence="4 5" key="1">
    <citation type="journal article" date="2019" name="Int. J. Syst. Evol. Microbiol.">
        <title>The Global Catalogue of Microorganisms (GCM) 10K type strain sequencing project: providing services to taxonomists for standard genome sequencing and annotation.</title>
        <authorList>
            <consortium name="The Broad Institute Genomics Platform"/>
            <consortium name="The Broad Institute Genome Sequencing Center for Infectious Disease"/>
            <person name="Wu L."/>
            <person name="Ma J."/>
        </authorList>
    </citation>
    <scope>NUCLEOTIDE SEQUENCE [LARGE SCALE GENOMIC DNA]</scope>
    <source>
        <strain evidence="4 5">XZYJ18</strain>
    </source>
</reference>
<evidence type="ECO:0000313" key="4">
    <source>
        <dbReference type="EMBL" id="MFC4823008.1"/>
    </source>
</evidence>
<feature type="region of interest" description="Disordered" evidence="2">
    <location>
        <begin position="350"/>
        <end position="369"/>
    </location>
</feature>
<feature type="domain" description="DRTGG" evidence="3">
    <location>
        <begin position="215"/>
        <end position="319"/>
    </location>
</feature>
<organism evidence="4 5">
    <name type="scientific">Halorussus aquaticus</name>
    <dbReference type="NCBI Taxonomy" id="2953748"/>
    <lineage>
        <taxon>Archaea</taxon>
        <taxon>Methanobacteriati</taxon>
        <taxon>Methanobacteriota</taxon>
        <taxon>Stenosarchaea group</taxon>
        <taxon>Halobacteria</taxon>
        <taxon>Halobacteriales</taxon>
        <taxon>Haladaptataceae</taxon>
        <taxon>Halorussus</taxon>
    </lineage>
</organism>
<dbReference type="AlphaFoldDB" id="A0ABD5PXA0"/>
<keyword evidence="1" id="KW-0315">Glutamine amidotransferase</keyword>
<dbReference type="Gene3D" id="3.40.50.300">
    <property type="entry name" value="P-loop containing nucleotide triphosphate hydrolases"/>
    <property type="match status" value="1"/>
</dbReference>
<name>A0ABD5PXA0_9EURY</name>
<dbReference type="SUPFAM" id="SSF52540">
    <property type="entry name" value="P-loop containing nucleoside triphosphate hydrolases"/>
    <property type="match status" value="1"/>
</dbReference>
<dbReference type="PANTHER" id="PTHR21343">
    <property type="entry name" value="DETHIOBIOTIN SYNTHETASE"/>
    <property type="match status" value="1"/>
</dbReference>
<dbReference type="EMBL" id="JBHSHT010000001">
    <property type="protein sequence ID" value="MFC4823008.1"/>
    <property type="molecule type" value="Genomic_DNA"/>
</dbReference>
<dbReference type="CDD" id="cd03109">
    <property type="entry name" value="DTBS"/>
    <property type="match status" value="1"/>
</dbReference>
<dbReference type="InterPro" id="IPR028979">
    <property type="entry name" value="Ser_kin/Pase_Hpr-like_N_sf"/>
</dbReference>
<dbReference type="Pfam" id="PF07085">
    <property type="entry name" value="DRTGG"/>
    <property type="match status" value="1"/>
</dbReference>
<gene>
    <name evidence="4" type="ORF">ACFO9K_01910</name>
</gene>
<feature type="compositionally biased region" description="Acidic residues" evidence="2">
    <location>
        <begin position="359"/>
        <end position="369"/>
    </location>
</feature>
<evidence type="ECO:0000259" key="3">
    <source>
        <dbReference type="Pfam" id="PF07085"/>
    </source>
</evidence>
<dbReference type="PANTHER" id="PTHR21343:SF8">
    <property type="entry name" value="DRTGG DOMAIN-CONTAINING PROTEIN"/>
    <property type="match status" value="1"/>
</dbReference>
<dbReference type="Pfam" id="PF13500">
    <property type="entry name" value="AAA_26"/>
    <property type="match status" value="1"/>
</dbReference>